<accession>A0A852WSN4</accession>
<evidence type="ECO:0000313" key="3">
    <source>
        <dbReference type="EMBL" id="NYG19340.1"/>
    </source>
</evidence>
<dbReference type="InterPro" id="IPR000120">
    <property type="entry name" value="Amidase"/>
</dbReference>
<dbReference type="Proteomes" id="UP000549066">
    <property type="component" value="Unassembled WGS sequence"/>
</dbReference>
<dbReference type="AlphaFoldDB" id="A0A852WSN4"/>
<proteinExistence type="inferred from homology"/>
<dbReference type="EC" id="3.5.1.4" evidence="3"/>
<dbReference type="Pfam" id="PF01425">
    <property type="entry name" value="Amidase"/>
    <property type="match status" value="1"/>
</dbReference>
<name>A0A852WSN4_9MICO</name>
<dbReference type="InterPro" id="IPR036928">
    <property type="entry name" value="AS_sf"/>
</dbReference>
<dbReference type="InterPro" id="IPR020556">
    <property type="entry name" value="Amidase_CS"/>
</dbReference>
<keyword evidence="3" id="KW-0378">Hydrolase</keyword>
<keyword evidence="4" id="KW-1185">Reference proteome</keyword>
<evidence type="ECO:0000256" key="1">
    <source>
        <dbReference type="ARBA" id="ARBA00009199"/>
    </source>
</evidence>
<dbReference type="PROSITE" id="PS00571">
    <property type="entry name" value="AMIDASES"/>
    <property type="match status" value="1"/>
</dbReference>
<dbReference type="PANTHER" id="PTHR11895">
    <property type="entry name" value="TRANSAMIDASE"/>
    <property type="match status" value="1"/>
</dbReference>
<protein>
    <submittedName>
        <fullName evidence="3">Amidase</fullName>
        <ecNumber evidence="3">3.5.1.4</ecNumber>
    </submittedName>
</protein>
<dbReference type="SUPFAM" id="SSF75304">
    <property type="entry name" value="Amidase signature (AS) enzymes"/>
    <property type="match status" value="1"/>
</dbReference>
<evidence type="ECO:0000259" key="2">
    <source>
        <dbReference type="Pfam" id="PF01425"/>
    </source>
</evidence>
<comment type="similarity">
    <text evidence="1">Belongs to the amidase family.</text>
</comment>
<dbReference type="InterPro" id="IPR023631">
    <property type="entry name" value="Amidase_dom"/>
</dbReference>
<dbReference type="GO" id="GO:0004040">
    <property type="term" value="F:amidase activity"/>
    <property type="evidence" value="ECO:0007669"/>
    <property type="project" value="UniProtKB-EC"/>
</dbReference>
<dbReference type="EMBL" id="JACCFI010000001">
    <property type="protein sequence ID" value="NYG19340.1"/>
    <property type="molecule type" value="Genomic_DNA"/>
</dbReference>
<reference evidence="3 4" key="1">
    <citation type="submission" date="2020-07" db="EMBL/GenBank/DDBJ databases">
        <title>Sequencing the genomes of 1000 actinobacteria strains.</title>
        <authorList>
            <person name="Klenk H.-P."/>
        </authorList>
    </citation>
    <scope>NUCLEOTIDE SEQUENCE [LARGE SCALE GENOMIC DNA]</scope>
    <source>
        <strain evidence="3 4">DSM 8598</strain>
    </source>
</reference>
<dbReference type="RefSeq" id="WP_179549634.1">
    <property type="nucleotide sequence ID" value="NZ_JACCFI010000001.1"/>
</dbReference>
<dbReference type="PANTHER" id="PTHR11895:SF7">
    <property type="entry name" value="GLUTAMYL-TRNA(GLN) AMIDOTRANSFERASE SUBUNIT A, MITOCHONDRIAL"/>
    <property type="match status" value="1"/>
</dbReference>
<gene>
    <name evidence="3" type="ORF">BJY17_000087</name>
</gene>
<sequence length="474" mass="49568">MTSLHDHTALELHQMLQRGDVSPAELTEHYLARIERLDPEVGAFATVTPEAALERARHVTADVPKTAPLWGLPLADKDLHLRAGVPARFGSRVFTDFVPDASDELVQAVDAAGAVSLGKSQTPEFGLPSYTEGVGTTPTRNPWDLALGAGGSSGGAAAAVASGMLPFAPGSDGGGSIRIPAASCGLVGVKPSRGRVPAGSGLTSLAGLGVAGPLARTVADAALLLDGLIAPSGYPAAHRFALRAAGDDGPFLGAAIRGEGRFQLGVMTDSPWDDAYDIAIAPEARAALDVAIEALERLGHGMEAMAPAPEPGYSEAFRTIWQAGAATIPVDGEPEALLEPLTRWLLARGRALPARQLAEALAWLTGFEERVIRRFASYDAVLTPALAMTPRPVGWYDPDDGERNFAQQVQFTPFTSFVNVSGLPAITVPVSETSGGVPMGVQLIGRPGGEATLFSIAAQLERRVGRSRRHPDIW</sequence>
<comment type="caution">
    <text evidence="3">The sequence shown here is derived from an EMBL/GenBank/DDBJ whole genome shotgun (WGS) entry which is preliminary data.</text>
</comment>
<organism evidence="3 4">
    <name type="scientific">Agromyces hippuratus</name>
    <dbReference type="NCBI Taxonomy" id="286438"/>
    <lineage>
        <taxon>Bacteria</taxon>
        <taxon>Bacillati</taxon>
        <taxon>Actinomycetota</taxon>
        <taxon>Actinomycetes</taxon>
        <taxon>Micrococcales</taxon>
        <taxon>Microbacteriaceae</taxon>
        <taxon>Agromyces</taxon>
    </lineage>
</organism>
<feature type="domain" description="Amidase" evidence="2">
    <location>
        <begin position="25"/>
        <end position="453"/>
    </location>
</feature>
<evidence type="ECO:0000313" key="4">
    <source>
        <dbReference type="Proteomes" id="UP000549066"/>
    </source>
</evidence>
<dbReference type="Gene3D" id="3.90.1300.10">
    <property type="entry name" value="Amidase signature (AS) domain"/>
    <property type="match status" value="1"/>
</dbReference>